<dbReference type="CDD" id="cd01392">
    <property type="entry name" value="HTH_LacI"/>
    <property type="match status" value="1"/>
</dbReference>
<dbReference type="Gene3D" id="1.10.260.40">
    <property type="entry name" value="lambda repressor-like DNA-binding domains"/>
    <property type="match status" value="1"/>
</dbReference>
<keyword evidence="1" id="KW-0805">Transcription regulation</keyword>
<name>A0A3N1HLK3_9ACTN</name>
<dbReference type="InterPro" id="IPR046335">
    <property type="entry name" value="LacI/GalR-like_sensor"/>
</dbReference>
<dbReference type="EMBL" id="RJKN01000004">
    <property type="protein sequence ID" value="ROP43403.1"/>
    <property type="molecule type" value="Genomic_DNA"/>
</dbReference>
<dbReference type="PANTHER" id="PTHR30146:SF109">
    <property type="entry name" value="HTH-TYPE TRANSCRIPTIONAL REGULATOR GALS"/>
    <property type="match status" value="1"/>
</dbReference>
<dbReference type="GO" id="GO:0000976">
    <property type="term" value="F:transcription cis-regulatory region binding"/>
    <property type="evidence" value="ECO:0007669"/>
    <property type="project" value="TreeGrafter"/>
</dbReference>
<feature type="region of interest" description="Disordered" evidence="4">
    <location>
        <begin position="1"/>
        <end position="32"/>
    </location>
</feature>
<evidence type="ECO:0000313" key="6">
    <source>
        <dbReference type="EMBL" id="ROP43403.1"/>
    </source>
</evidence>
<dbReference type="InterPro" id="IPR000843">
    <property type="entry name" value="HTH_LacI"/>
</dbReference>
<evidence type="ECO:0000259" key="5">
    <source>
        <dbReference type="PROSITE" id="PS50932"/>
    </source>
</evidence>
<dbReference type="Pfam" id="PF13377">
    <property type="entry name" value="Peripla_BP_3"/>
    <property type="match status" value="1"/>
</dbReference>
<dbReference type="InterPro" id="IPR028082">
    <property type="entry name" value="Peripla_BP_I"/>
</dbReference>
<dbReference type="Proteomes" id="UP000276232">
    <property type="component" value="Unassembled WGS sequence"/>
</dbReference>
<dbReference type="SMART" id="SM00354">
    <property type="entry name" value="HTH_LACI"/>
    <property type="match status" value="1"/>
</dbReference>
<evidence type="ECO:0000313" key="7">
    <source>
        <dbReference type="Proteomes" id="UP000276232"/>
    </source>
</evidence>
<evidence type="ECO:0000256" key="1">
    <source>
        <dbReference type="ARBA" id="ARBA00023015"/>
    </source>
</evidence>
<dbReference type="InParanoid" id="A0A3N1HLK3"/>
<sequence length="337" mass="34873">MPSAPRAPRLSDVAQEAGVSPSTVSRALSGGGRMSATTRMRVVEAAERLRFRPDALAQFFATGRSRTVGVMTHKAHATFTMPVLVGATAALGAKEMAVLLSDGLTREDVERFRGRRVDSLLVIGDGLGEHIRSVTADFAVPVAYAFGVSDGPGDVSFISDGVMAGRLATQHLLDIGRTKVAHVTAQGDRAADERVAGLQGVLDAAGLPLVGGAPMRGTWHRAWGVEAGRRLLADGVDVDAVFCGNDQIAGGLLEVLRDGGVRVPDDVAVVGVDNWPDTGSVDGERRLTSVDPLLGSLGRAAAEHLLSPDPAGAAPGVRSLPCELVVGDSTVPGPTSR</sequence>
<dbReference type="FunCoup" id="A0A3N1HLK3">
    <property type="interactions" value="19"/>
</dbReference>
<dbReference type="RefSeq" id="WP_123380050.1">
    <property type="nucleotide sequence ID" value="NZ_RJKN01000004.1"/>
</dbReference>
<feature type="domain" description="HTH lacI-type" evidence="5">
    <location>
        <begin position="8"/>
        <end position="62"/>
    </location>
</feature>
<dbReference type="OrthoDB" id="3467214at2"/>
<dbReference type="Gene3D" id="3.40.50.2300">
    <property type="match status" value="2"/>
</dbReference>
<keyword evidence="7" id="KW-1185">Reference proteome</keyword>
<dbReference type="SUPFAM" id="SSF53822">
    <property type="entry name" value="Periplasmic binding protein-like I"/>
    <property type="match status" value="1"/>
</dbReference>
<dbReference type="InterPro" id="IPR010982">
    <property type="entry name" value="Lambda_DNA-bd_dom_sf"/>
</dbReference>
<keyword evidence="2" id="KW-0238">DNA-binding</keyword>
<dbReference type="GO" id="GO:0003700">
    <property type="term" value="F:DNA-binding transcription factor activity"/>
    <property type="evidence" value="ECO:0007669"/>
    <property type="project" value="TreeGrafter"/>
</dbReference>
<dbReference type="Pfam" id="PF00356">
    <property type="entry name" value="LacI"/>
    <property type="match status" value="1"/>
</dbReference>
<dbReference type="AlphaFoldDB" id="A0A3N1HLK3"/>
<gene>
    <name evidence="6" type="ORF">EDC03_2009</name>
</gene>
<accession>A0A3N1HLK3</accession>
<dbReference type="PROSITE" id="PS00356">
    <property type="entry name" value="HTH_LACI_1"/>
    <property type="match status" value="1"/>
</dbReference>
<keyword evidence="3" id="KW-0804">Transcription</keyword>
<organism evidence="6 7">
    <name type="scientific">Pseudokineococcus lusitanus</name>
    <dbReference type="NCBI Taxonomy" id="763993"/>
    <lineage>
        <taxon>Bacteria</taxon>
        <taxon>Bacillati</taxon>
        <taxon>Actinomycetota</taxon>
        <taxon>Actinomycetes</taxon>
        <taxon>Kineosporiales</taxon>
        <taxon>Kineosporiaceae</taxon>
        <taxon>Pseudokineococcus</taxon>
    </lineage>
</organism>
<evidence type="ECO:0000256" key="3">
    <source>
        <dbReference type="ARBA" id="ARBA00023163"/>
    </source>
</evidence>
<evidence type="ECO:0000256" key="2">
    <source>
        <dbReference type="ARBA" id="ARBA00023125"/>
    </source>
</evidence>
<reference evidence="6 7" key="1">
    <citation type="journal article" date="2015" name="Stand. Genomic Sci.">
        <title>Genomic Encyclopedia of Bacterial and Archaeal Type Strains, Phase III: the genomes of soil and plant-associated and newly described type strains.</title>
        <authorList>
            <person name="Whitman W.B."/>
            <person name="Woyke T."/>
            <person name="Klenk H.P."/>
            <person name="Zhou Y."/>
            <person name="Lilburn T.G."/>
            <person name="Beck B.J."/>
            <person name="De Vos P."/>
            <person name="Vandamme P."/>
            <person name="Eisen J.A."/>
            <person name="Garrity G."/>
            <person name="Hugenholtz P."/>
            <person name="Kyrpides N.C."/>
        </authorList>
    </citation>
    <scope>NUCLEOTIDE SEQUENCE [LARGE SCALE GENOMIC DNA]</scope>
    <source>
        <strain evidence="6 7">CECT 7306</strain>
    </source>
</reference>
<dbReference type="PANTHER" id="PTHR30146">
    <property type="entry name" value="LACI-RELATED TRANSCRIPTIONAL REPRESSOR"/>
    <property type="match status" value="1"/>
</dbReference>
<comment type="caution">
    <text evidence="6">The sequence shown here is derived from an EMBL/GenBank/DDBJ whole genome shotgun (WGS) entry which is preliminary data.</text>
</comment>
<dbReference type="PROSITE" id="PS50932">
    <property type="entry name" value="HTH_LACI_2"/>
    <property type="match status" value="1"/>
</dbReference>
<protein>
    <submittedName>
        <fullName evidence="6">LacI family transcriptional regulator</fullName>
    </submittedName>
</protein>
<dbReference type="SUPFAM" id="SSF47413">
    <property type="entry name" value="lambda repressor-like DNA-binding domains"/>
    <property type="match status" value="1"/>
</dbReference>
<proteinExistence type="predicted"/>
<evidence type="ECO:0000256" key="4">
    <source>
        <dbReference type="SAM" id="MobiDB-lite"/>
    </source>
</evidence>